<dbReference type="SUPFAM" id="SSF56601">
    <property type="entry name" value="beta-lactamase/transpeptidase-like"/>
    <property type="match status" value="1"/>
</dbReference>
<name>A0A5B9MEP4_9BACT</name>
<dbReference type="InterPro" id="IPR001466">
    <property type="entry name" value="Beta-lactam-related"/>
</dbReference>
<dbReference type="Pfam" id="PF00144">
    <property type="entry name" value="Beta-lactamase"/>
    <property type="match status" value="1"/>
</dbReference>
<feature type="chain" id="PRO_5022697838" evidence="1">
    <location>
        <begin position="27"/>
        <end position="393"/>
    </location>
</feature>
<evidence type="ECO:0000256" key="1">
    <source>
        <dbReference type="SAM" id="SignalP"/>
    </source>
</evidence>
<dbReference type="KEGG" id="smam:Mal15_21010"/>
<dbReference type="InterPro" id="IPR012338">
    <property type="entry name" value="Beta-lactam/transpept-like"/>
</dbReference>
<dbReference type="EMBL" id="CP036264">
    <property type="protein sequence ID" value="QEF98054.1"/>
    <property type="molecule type" value="Genomic_DNA"/>
</dbReference>
<sequence precursor="true">MIRTTSLSCLALVLSFVSTLSGQDAAATKQADRTPPPVIAEIDAAMQTFVDQGTLSGAVTLVGHQGKIIHLGAVGLADIEKQKEMRPFTMFSIASMTKPIVATAVMILQDEGKLNVDDKVSNYIPAFKDVKLKDGSAPEREITIKDAITHTSGLAGDQVFQQSLEEAVNELAERPLAFQPGTKWQYSPGLNVAGRIIEIVSGQPLQEFLQERIFGPCQMTSTTFFPDQKQQRRIATLYGPSEDGKSLVAVGNRISDPADVTAPNPSGGLFATARDMFRFYQMVLNQGKLRKQRIVSADAVAQMTSPQTGDLETGFTPGNCWGLGWCIVRQPQGVTEMLSPGTFGHGGAFGTQGWVDPKTETIYVLMIQRTKMGNSDGSDVRKAFQQAASNAVQ</sequence>
<dbReference type="InterPro" id="IPR050789">
    <property type="entry name" value="Diverse_Enzym_Activities"/>
</dbReference>
<dbReference type="GO" id="GO:0016787">
    <property type="term" value="F:hydrolase activity"/>
    <property type="evidence" value="ECO:0007669"/>
    <property type="project" value="UniProtKB-KW"/>
</dbReference>
<reference evidence="3 4" key="1">
    <citation type="submission" date="2019-02" db="EMBL/GenBank/DDBJ databases">
        <title>Planctomycetal bacteria perform biofilm scaping via a novel small molecule.</title>
        <authorList>
            <person name="Jeske O."/>
            <person name="Boedeker C."/>
            <person name="Wiegand S."/>
            <person name="Breitling P."/>
            <person name="Kallscheuer N."/>
            <person name="Jogler M."/>
            <person name="Rohde M."/>
            <person name="Petersen J."/>
            <person name="Medema M.H."/>
            <person name="Surup F."/>
            <person name="Jogler C."/>
        </authorList>
    </citation>
    <scope>NUCLEOTIDE SEQUENCE [LARGE SCALE GENOMIC DNA]</scope>
    <source>
        <strain evidence="3 4">Mal15</strain>
    </source>
</reference>
<protein>
    <submittedName>
        <fullName evidence="3">Esterase EstB</fullName>
        <ecNumber evidence="3">3.1.1.-</ecNumber>
    </submittedName>
</protein>
<proteinExistence type="predicted"/>
<dbReference type="PANTHER" id="PTHR43283:SF3">
    <property type="entry name" value="BETA-LACTAMASE FAMILY PROTEIN (AFU_ORTHOLOGUE AFUA_5G07500)"/>
    <property type="match status" value="1"/>
</dbReference>
<dbReference type="PANTHER" id="PTHR43283">
    <property type="entry name" value="BETA-LACTAMASE-RELATED"/>
    <property type="match status" value="1"/>
</dbReference>
<dbReference type="EC" id="3.1.1.-" evidence="3"/>
<evidence type="ECO:0000313" key="4">
    <source>
        <dbReference type="Proteomes" id="UP000321353"/>
    </source>
</evidence>
<dbReference type="Gene3D" id="3.40.710.10">
    <property type="entry name" value="DD-peptidase/beta-lactamase superfamily"/>
    <property type="match status" value="1"/>
</dbReference>
<dbReference type="Proteomes" id="UP000321353">
    <property type="component" value="Chromosome"/>
</dbReference>
<evidence type="ECO:0000313" key="3">
    <source>
        <dbReference type="EMBL" id="QEF98054.1"/>
    </source>
</evidence>
<keyword evidence="4" id="KW-1185">Reference proteome</keyword>
<organism evidence="3 4">
    <name type="scientific">Stieleria maiorica</name>
    <dbReference type="NCBI Taxonomy" id="2795974"/>
    <lineage>
        <taxon>Bacteria</taxon>
        <taxon>Pseudomonadati</taxon>
        <taxon>Planctomycetota</taxon>
        <taxon>Planctomycetia</taxon>
        <taxon>Pirellulales</taxon>
        <taxon>Pirellulaceae</taxon>
        <taxon>Stieleria</taxon>
    </lineage>
</organism>
<evidence type="ECO:0000259" key="2">
    <source>
        <dbReference type="Pfam" id="PF00144"/>
    </source>
</evidence>
<keyword evidence="3" id="KW-0378">Hydrolase</keyword>
<keyword evidence="1" id="KW-0732">Signal</keyword>
<dbReference type="AlphaFoldDB" id="A0A5B9MEP4"/>
<feature type="signal peptide" evidence="1">
    <location>
        <begin position="1"/>
        <end position="26"/>
    </location>
</feature>
<gene>
    <name evidence="3" type="primary">estB</name>
    <name evidence="3" type="ORF">Mal15_21010</name>
</gene>
<accession>A0A5B9MEP4</accession>
<dbReference type="RefSeq" id="WP_147867630.1">
    <property type="nucleotide sequence ID" value="NZ_CP036264.1"/>
</dbReference>
<feature type="domain" description="Beta-lactamase-related" evidence="2">
    <location>
        <begin position="42"/>
        <end position="386"/>
    </location>
</feature>